<evidence type="ECO:0000256" key="1">
    <source>
        <dbReference type="SAM" id="MobiDB-lite"/>
    </source>
</evidence>
<gene>
    <name evidence="2" type="ORF">SE17_12760</name>
</gene>
<proteinExistence type="predicted"/>
<reference evidence="2 3" key="1">
    <citation type="submission" date="2015-09" db="EMBL/GenBank/DDBJ databases">
        <title>Draft genome sequence of Kouleothrix aurantiaca JCM 19913.</title>
        <authorList>
            <person name="Hemp J."/>
        </authorList>
    </citation>
    <scope>NUCLEOTIDE SEQUENCE [LARGE SCALE GENOMIC DNA]</scope>
    <source>
        <strain evidence="2 3">COM-B</strain>
    </source>
</reference>
<sequence>MPSVRKLSQDEVRALENKGKGQRKLVEEEYDRILNEYDEGDYGEASLDPSENRLTVRNRLKAAARRRNLSIDFRRTKDDILRFQVVGANAAPMIEEPPPPVEPKTRGRKKKTS</sequence>
<dbReference type="Proteomes" id="UP000050509">
    <property type="component" value="Unassembled WGS sequence"/>
</dbReference>
<organism evidence="2 3">
    <name type="scientific">Kouleothrix aurantiaca</name>
    <dbReference type="NCBI Taxonomy" id="186479"/>
    <lineage>
        <taxon>Bacteria</taxon>
        <taxon>Bacillati</taxon>
        <taxon>Chloroflexota</taxon>
        <taxon>Chloroflexia</taxon>
        <taxon>Chloroflexales</taxon>
        <taxon>Roseiflexineae</taxon>
        <taxon>Roseiflexaceae</taxon>
        <taxon>Kouleothrix</taxon>
    </lineage>
</organism>
<dbReference type="EMBL" id="LJCR01000398">
    <property type="protein sequence ID" value="KPV52891.1"/>
    <property type="molecule type" value="Genomic_DNA"/>
</dbReference>
<accession>A0A0P9DAX8</accession>
<keyword evidence="3" id="KW-1185">Reference proteome</keyword>
<feature type="region of interest" description="Disordered" evidence="1">
    <location>
        <begin position="91"/>
        <end position="113"/>
    </location>
</feature>
<evidence type="ECO:0000313" key="2">
    <source>
        <dbReference type="EMBL" id="KPV52891.1"/>
    </source>
</evidence>
<evidence type="ECO:0000313" key="3">
    <source>
        <dbReference type="Proteomes" id="UP000050509"/>
    </source>
</evidence>
<name>A0A0P9DAX8_9CHLR</name>
<protein>
    <submittedName>
        <fullName evidence="2">Uncharacterized protein</fullName>
    </submittedName>
</protein>
<dbReference type="AlphaFoldDB" id="A0A0P9DAX8"/>
<comment type="caution">
    <text evidence="2">The sequence shown here is derived from an EMBL/GenBank/DDBJ whole genome shotgun (WGS) entry which is preliminary data.</text>
</comment>